<feature type="compositionally biased region" description="Basic and acidic residues" evidence="1">
    <location>
        <begin position="421"/>
        <end position="441"/>
    </location>
</feature>
<feature type="region of interest" description="Disordered" evidence="1">
    <location>
        <begin position="1065"/>
        <end position="1129"/>
    </location>
</feature>
<feature type="compositionally biased region" description="Polar residues" evidence="1">
    <location>
        <begin position="602"/>
        <end position="619"/>
    </location>
</feature>
<comment type="caution">
    <text evidence="2">The sequence shown here is derived from an EMBL/GenBank/DDBJ whole genome shotgun (WGS) entry which is preliminary data.</text>
</comment>
<dbReference type="Proteomes" id="UP000383932">
    <property type="component" value="Unassembled WGS sequence"/>
</dbReference>
<feature type="region of interest" description="Disordered" evidence="1">
    <location>
        <begin position="167"/>
        <end position="558"/>
    </location>
</feature>
<feature type="compositionally biased region" description="Basic and acidic residues" evidence="1">
    <location>
        <begin position="81"/>
        <end position="98"/>
    </location>
</feature>
<proteinExistence type="predicted"/>
<feature type="compositionally biased region" description="Low complexity" evidence="1">
    <location>
        <begin position="12"/>
        <end position="27"/>
    </location>
</feature>
<keyword evidence="3" id="KW-1185">Reference proteome</keyword>
<feature type="compositionally biased region" description="Polar residues" evidence="1">
    <location>
        <begin position="794"/>
        <end position="804"/>
    </location>
</feature>
<organism evidence="2 3">
    <name type="scientific">Ceratobasidium theobromae</name>
    <dbReference type="NCBI Taxonomy" id="1582974"/>
    <lineage>
        <taxon>Eukaryota</taxon>
        <taxon>Fungi</taxon>
        <taxon>Dikarya</taxon>
        <taxon>Basidiomycota</taxon>
        <taxon>Agaricomycotina</taxon>
        <taxon>Agaricomycetes</taxon>
        <taxon>Cantharellales</taxon>
        <taxon>Ceratobasidiaceae</taxon>
        <taxon>Ceratobasidium</taxon>
    </lineage>
</organism>
<feature type="region of interest" description="Disordered" evidence="1">
    <location>
        <begin position="783"/>
        <end position="809"/>
    </location>
</feature>
<feature type="compositionally biased region" description="Basic and acidic residues" evidence="1">
    <location>
        <begin position="250"/>
        <end position="273"/>
    </location>
</feature>
<feature type="compositionally biased region" description="Polar residues" evidence="1">
    <location>
        <begin position="320"/>
        <end position="330"/>
    </location>
</feature>
<feature type="compositionally biased region" description="Polar residues" evidence="1">
    <location>
        <begin position="49"/>
        <end position="58"/>
    </location>
</feature>
<feature type="compositionally biased region" description="Basic and acidic residues" evidence="1">
    <location>
        <begin position="783"/>
        <end position="793"/>
    </location>
</feature>
<feature type="compositionally biased region" description="Low complexity" evidence="1">
    <location>
        <begin position="923"/>
        <end position="934"/>
    </location>
</feature>
<gene>
    <name evidence="2" type="ORF">CTheo_2849</name>
</gene>
<feature type="region of interest" description="Disordered" evidence="1">
    <location>
        <begin position="1"/>
        <end position="154"/>
    </location>
</feature>
<feature type="compositionally biased region" description="Polar residues" evidence="1">
    <location>
        <begin position="201"/>
        <end position="231"/>
    </location>
</feature>
<dbReference type="AlphaFoldDB" id="A0A5N5QR76"/>
<feature type="compositionally biased region" description="Polar residues" evidence="1">
    <location>
        <begin position="1077"/>
        <end position="1099"/>
    </location>
</feature>
<feature type="region of interest" description="Disordered" evidence="1">
    <location>
        <begin position="570"/>
        <end position="633"/>
    </location>
</feature>
<feature type="compositionally biased region" description="Polar residues" evidence="1">
    <location>
        <begin position="28"/>
        <end position="38"/>
    </location>
</feature>
<name>A0A5N5QR76_9AGAM</name>
<evidence type="ECO:0000313" key="3">
    <source>
        <dbReference type="Proteomes" id="UP000383932"/>
    </source>
</evidence>
<feature type="compositionally biased region" description="Polar residues" evidence="1">
    <location>
        <begin position="118"/>
        <end position="144"/>
    </location>
</feature>
<accession>A0A5N5QR76</accession>
<feature type="compositionally biased region" description="Polar residues" evidence="1">
    <location>
        <begin position="935"/>
        <end position="958"/>
    </location>
</feature>
<feature type="compositionally biased region" description="Low complexity" evidence="1">
    <location>
        <begin position="513"/>
        <end position="523"/>
    </location>
</feature>
<dbReference type="EMBL" id="SSOP01000032">
    <property type="protein sequence ID" value="KAB5593666.1"/>
    <property type="molecule type" value="Genomic_DNA"/>
</dbReference>
<feature type="region of interest" description="Disordered" evidence="1">
    <location>
        <begin position="884"/>
        <end position="963"/>
    </location>
</feature>
<dbReference type="OrthoDB" id="3358078at2759"/>
<feature type="compositionally biased region" description="Acidic residues" evidence="1">
    <location>
        <begin position="99"/>
        <end position="109"/>
    </location>
</feature>
<protein>
    <submittedName>
        <fullName evidence="2">Uncharacterized protein</fullName>
    </submittedName>
</protein>
<evidence type="ECO:0000256" key="1">
    <source>
        <dbReference type="SAM" id="MobiDB-lite"/>
    </source>
</evidence>
<reference evidence="2 3" key="1">
    <citation type="journal article" date="2019" name="Fungal Biol. Biotechnol.">
        <title>Draft genome sequence of fastidious pathogen Ceratobasidium theobromae, which causes vascular-streak dieback in Theobroma cacao.</title>
        <authorList>
            <person name="Ali S.S."/>
            <person name="Asman A."/>
            <person name="Shao J."/>
            <person name="Firmansyah A.P."/>
            <person name="Susilo A.W."/>
            <person name="Rosmana A."/>
            <person name="McMahon P."/>
            <person name="Junaid M."/>
            <person name="Guest D."/>
            <person name="Kheng T.Y."/>
            <person name="Meinhardt L.W."/>
            <person name="Bailey B.A."/>
        </authorList>
    </citation>
    <scope>NUCLEOTIDE SEQUENCE [LARGE SCALE GENOMIC DNA]</scope>
    <source>
        <strain evidence="2 3">CT2</strain>
    </source>
</reference>
<sequence length="1129" mass="121428">METKRPLSAIFLGSSASSGAPGSLPPLQTQSSPQRSTPNGGGGLPSPPATNSTASTGKESLPKRVRKTSIAFATVKSMLTGERREHDRERERQRRQVEAEAESLMEDEDHTARLSGPAPSTSSDGSMILGRSTSFGARSTTSSGGFDRVKSLADRNRMVLDKLSSISSAASSRLQSPAPTDRVPLTASTLKSRGASPMPPSNNTLFPPKSNTSATGSSPRGSYASLSSPNVRQLRDIDQEVSPMASRIADSAREGSARREPEESTTPKERERLYSSQRTPPAFTVSGDGNPNGARREGSVRVSFSRTRPELDVDEFGMNKPQTRQRAYSSESDDRSTTPPADASRRYAMDSVQTSGGRGRRISINEPDASPTKGREPLRTRAAAGTLGRQRNSSEIIERTVAAARKSPVRTRGALPSEFRSGTEGKRSSLDYKRFSLDGRRTYSRSSNSPDLSRRETGVLTRDSPTTGGSRAATVRESSRRTHSRWMSEDTSADGNELSGAGSRPRYERRGGSIESPIIPGGRSVVGESLKAAGISKRRDVPEPGSAPISRPVDSRDSVDWEVEQLRNGIARVGVGDDQAHEDHDSDEEGPNTTPGNKRVTSRTVQNIITSRPGTSSGNYVDDGPRTAPPALRPYRSVATGLMTPSGSGTIRDRGPTPVTPAGLISATSTEHIRLMLESFAMFESSLARLEGSSAGGGTGAVSELLQNTDVVVQASQNLNTLLRESAAKTLSEQIEAEVEDRDSREVDIWRAVGTDFRDAVKICDELVRSMTNLLLGVGRVLKERGPGEDDNTRSSGRMSSSELRNGRMSAEGIRSGRMSAEGLRSGRMSAEGIRSGRMSAEGLRGARLPESNRLVEEDRRVLEMRRSLDNEALWKVTSREPTRLHDPLRPQTSMSLIREKGRISPIDGGGARQPASSRRYFPSRQSPLPQSSSDADTSFGTDTYESPSPATRHLTSNGEHHRERILSIPPSLESVPSESIIRQSTKTPTITRRPRISVGTIRGAAPFSTPTPGPASTHLSTAIAVGNGSPEKAQRSISYTVSRSGGAATVSTMTGLQAQARKRTISTADPLEPEVSSPTELSDASPTQKVHSTTTRTRASVDFSIDEGPMSGTERRARRRTATELFTS</sequence>
<evidence type="ECO:0000313" key="2">
    <source>
        <dbReference type="EMBL" id="KAB5593666.1"/>
    </source>
</evidence>